<gene>
    <name evidence="1" type="ORF">AVEN_240624_1</name>
</gene>
<protein>
    <submittedName>
        <fullName evidence="1">Uncharacterized protein</fullName>
    </submittedName>
</protein>
<dbReference type="Proteomes" id="UP000499080">
    <property type="component" value="Unassembled WGS sequence"/>
</dbReference>
<comment type="caution">
    <text evidence="1">The sequence shown here is derived from an EMBL/GenBank/DDBJ whole genome shotgun (WGS) entry which is preliminary data.</text>
</comment>
<reference evidence="1 2" key="1">
    <citation type="journal article" date="2019" name="Sci. Rep.">
        <title>Orb-weaving spider Araneus ventricosus genome elucidates the spidroin gene catalogue.</title>
        <authorList>
            <person name="Kono N."/>
            <person name="Nakamura H."/>
            <person name="Ohtoshi R."/>
            <person name="Moran D.A.P."/>
            <person name="Shinohara A."/>
            <person name="Yoshida Y."/>
            <person name="Fujiwara M."/>
            <person name="Mori M."/>
            <person name="Tomita M."/>
            <person name="Arakawa K."/>
        </authorList>
    </citation>
    <scope>NUCLEOTIDE SEQUENCE [LARGE SCALE GENOMIC DNA]</scope>
</reference>
<accession>A0A4Y2D7D5</accession>
<sequence length="82" mass="8700">MRSSQISKRVLVPGPGYNNGVGLSYLHSDDRTVPPSGGIGSWPVMTVRTPTSVSDCCCGDRSSLDPARFGMPGVDPLCVTFR</sequence>
<dbReference type="AlphaFoldDB" id="A0A4Y2D7D5"/>
<evidence type="ECO:0000313" key="1">
    <source>
        <dbReference type="EMBL" id="GBM11475.1"/>
    </source>
</evidence>
<proteinExistence type="predicted"/>
<keyword evidence="2" id="KW-1185">Reference proteome</keyword>
<evidence type="ECO:0000313" key="2">
    <source>
        <dbReference type="Proteomes" id="UP000499080"/>
    </source>
</evidence>
<organism evidence="1 2">
    <name type="scientific">Araneus ventricosus</name>
    <name type="common">Orbweaver spider</name>
    <name type="synonym">Epeira ventricosa</name>
    <dbReference type="NCBI Taxonomy" id="182803"/>
    <lineage>
        <taxon>Eukaryota</taxon>
        <taxon>Metazoa</taxon>
        <taxon>Ecdysozoa</taxon>
        <taxon>Arthropoda</taxon>
        <taxon>Chelicerata</taxon>
        <taxon>Arachnida</taxon>
        <taxon>Araneae</taxon>
        <taxon>Araneomorphae</taxon>
        <taxon>Entelegynae</taxon>
        <taxon>Araneoidea</taxon>
        <taxon>Araneidae</taxon>
        <taxon>Araneus</taxon>
    </lineage>
</organism>
<dbReference type="EMBL" id="BGPR01000300">
    <property type="protein sequence ID" value="GBM11475.1"/>
    <property type="molecule type" value="Genomic_DNA"/>
</dbReference>
<name>A0A4Y2D7D5_ARAVE</name>